<accession>A0A8B8F0E3</accession>
<dbReference type="OrthoDB" id="6197899at2759"/>
<dbReference type="AlphaFoldDB" id="A0A8B8F0E3"/>
<feature type="transmembrane region" description="Helical" evidence="1">
    <location>
        <begin position="6"/>
        <end position="24"/>
    </location>
</feature>
<evidence type="ECO:0000256" key="1">
    <source>
        <dbReference type="SAM" id="Phobius"/>
    </source>
</evidence>
<name>A0A8B8F0E3_CRAVI</name>
<protein>
    <submittedName>
        <fullName evidence="3">Uncharacterized protein LOC111138160</fullName>
    </submittedName>
</protein>
<evidence type="ECO:0000313" key="2">
    <source>
        <dbReference type="Proteomes" id="UP000694844"/>
    </source>
</evidence>
<sequence length="177" mass="20634">MYTCPNFRHFFVIIILTVFTRFFYVNGLMLCPTMDKWHQRAEVFCKNSNIYMYHCLPTIFLNESTEMCLKDIKIEEGYCAVYNTHLRQVSYDRKTNCAGNKNFAGCPEKQYRSNETFRYPSCQEINPVETCYLADLNCPDIDRSSGSGRSGVNNAGQLTWIFPILFAHILCHFKLNP</sequence>
<keyword evidence="2" id="KW-1185">Reference proteome</keyword>
<dbReference type="KEGG" id="cvn:111138160"/>
<keyword evidence="1" id="KW-0812">Transmembrane</keyword>
<reference evidence="3" key="1">
    <citation type="submission" date="2025-08" db="UniProtKB">
        <authorList>
            <consortium name="RefSeq"/>
        </authorList>
    </citation>
    <scope>IDENTIFICATION</scope>
    <source>
        <tissue evidence="3">Whole sample</tissue>
    </source>
</reference>
<organism evidence="2 3">
    <name type="scientific">Crassostrea virginica</name>
    <name type="common">Eastern oyster</name>
    <dbReference type="NCBI Taxonomy" id="6565"/>
    <lineage>
        <taxon>Eukaryota</taxon>
        <taxon>Metazoa</taxon>
        <taxon>Spiralia</taxon>
        <taxon>Lophotrochozoa</taxon>
        <taxon>Mollusca</taxon>
        <taxon>Bivalvia</taxon>
        <taxon>Autobranchia</taxon>
        <taxon>Pteriomorphia</taxon>
        <taxon>Ostreida</taxon>
        <taxon>Ostreoidea</taxon>
        <taxon>Ostreidae</taxon>
        <taxon>Crassostrea</taxon>
    </lineage>
</organism>
<keyword evidence="1" id="KW-1133">Transmembrane helix</keyword>
<dbReference type="GeneID" id="111138160"/>
<dbReference type="Proteomes" id="UP000694844">
    <property type="component" value="Chromosome 5"/>
</dbReference>
<keyword evidence="1" id="KW-0472">Membrane</keyword>
<evidence type="ECO:0000313" key="3">
    <source>
        <dbReference type="RefSeq" id="XP_022345711.1"/>
    </source>
</evidence>
<proteinExistence type="predicted"/>
<gene>
    <name evidence="3" type="primary">LOC111138160</name>
</gene>
<dbReference type="RefSeq" id="XP_022345711.1">
    <property type="nucleotide sequence ID" value="XM_022490003.1"/>
</dbReference>